<dbReference type="GO" id="GO:0044753">
    <property type="term" value="C:amphisome"/>
    <property type="evidence" value="ECO:0007669"/>
    <property type="project" value="TreeGrafter"/>
</dbReference>
<evidence type="ECO:0000256" key="14">
    <source>
        <dbReference type="PROSITE-ProRule" id="PRU00228"/>
    </source>
</evidence>
<dbReference type="GO" id="GO:0008270">
    <property type="term" value="F:zinc ion binding"/>
    <property type="evidence" value="ECO:0007669"/>
    <property type="project" value="UniProtKB-KW"/>
</dbReference>
<dbReference type="SUPFAM" id="SSF57850">
    <property type="entry name" value="RING/U-box"/>
    <property type="match status" value="1"/>
</dbReference>
<dbReference type="Proteomes" id="UP000076858">
    <property type="component" value="Unassembled WGS sequence"/>
</dbReference>
<feature type="region of interest" description="Disordered" evidence="15">
    <location>
        <begin position="454"/>
        <end position="522"/>
    </location>
</feature>
<dbReference type="Pfam" id="PF00564">
    <property type="entry name" value="PB1"/>
    <property type="match status" value="1"/>
</dbReference>
<protein>
    <recommendedName>
        <fullName evidence="12">Protein ref(2)P</fullName>
    </recommendedName>
    <alternativeName>
        <fullName evidence="13">Refractory to sigma P</fullName>
    </alternativeName>
</protein>
<name>A0A164ZZ03_9CRUS</name>
<proteinExistence type="predicted"/>
<gene>
    <name evidence="18" type="ORF">APZ42_017604</name>
</gene>
<feature type="domain" description="PB1" evidence="17">
    <location>
        <begin position="4"/>
        <end position="95"/>
    </location>
</feature>
<dbReference type="FunFam" id="3.30.60.90:FF:000016">
    <property type="entry name" value="Refractory to sigma P"/>
    <property type="match status" value="1"/>
</dbReference>
<evidence type="ECO:0000256" key="1">
    <source>
        <dbReference type="ARBA" id="ARBA00004123"/>
    </source>
</evidence>
<evidence type="ECO:0000256" key="2">
    <source>
        <dbReference type="ARBA" id="ARBA00004496"/>
    </source>
</evidence>
<dbReference type="InterPro" id="IPR033741">
    <property type="entry name" value="SQSTM_UBA"/>
</dbReference>
<dbReference type="FunFam" id="3.10.20.90:FF:000320">
    <property type="entry name" value="Predicted protein"/>
    <property type="match status" value="1"/>
</dbReference>
<dbReference type="PROSITE" id="PS51745">
    <property type="entry name" value="PB1"/>
    <property type="match status" value="1"/>
</dbReference>
<keyword evidence="3" id="KW-0963">Cytoplasm</keyword>
<keyword evidence="6 14" id="KW-0863">Zinc-finger</keyword>
<reference evidence="18 19" key="1">
    <citation type="submission" date="2016-03" db="EMBL/GenBank/DDBJ databases">
        <title>EvidentialGene: Evidence-directed Construction of Genes on Genomes.</title>
        <authorList>
            <person name="Gilbert D.G."/>
            <person name="Choi J.-H."/>
            <person name="Mockaitis K."/>
            <person name="Colbourne J."/>
            <person name="Pfrender M."/>
        </authorList>
    </citation>
    <scope>NUCLEOTIDE SEQUENCE [LARGE SCALE GENOMIC DNA]</scope>
    <source>
        <strain evidence="18 19">Xinb3</strain>
        <tissue evidence="18">Complete organism</tissue>
    </source>
</reference>
<feature type="compositionally biased region" description="Basic and acidic residues" evidence="15">
    <location>
        <begin position="294"/>
        <end position="316"/>
    </location>
</feature>
<dbReference type="SUPFAM" id="SSF54277">
    <property type="entry name" value="CAD &amp; PB1 domains"/>
    <property type="match status" value="1"/>
</dbReference>
<dbReference type="SMART" id="SM00291">
    <property type="entry name" value="ZnF_ZZ"/>
    <property type="match status" value="1"/>
</dbReference>
<evidence type="ECO:0000256" key="8">
    <source>
        <dbReference type="ARBA" id="ARBA00023163"/>
    </source>
</evidence>
<feature type="region of interest" description="Disordered" evidence="15">
    <location>
        <begin position="282"/>
        <end position="316"/>
    </location>
</feature>
<evidence type="ECO:0000256" key="6">
    <source>
        <dbReference type="ARBA" id="ARBA00022771"/>
    </source>
</evidence>
<evidence type="ECO:0000313" key="18">
    <source>
        <dbReference type="EMBL" id="KZS16971.1"/>
    </source>
</evidence>
<dbReference type="PROSITE" id="PS50135">
    <property type="entry name" value="ZF_ZZ_2"/>
    <property type="match status" value="1"/>
</dbReference>
<keyword evidence="19" id="KW-1185">Reference proteome</keyword>
<evidence type="ECO:0000256" key="12">
    <source>
        <dbReference type="ARBA" id="ARBA00071657"/>
    </source>
</evidence>
<evidence type="ECO:0000256" key="7">
    <source>
        <dbReference type="ARBA" id="ARBA00022833"/>
    </source>
</evidence>
<dbReference type="GO" id="GO:0007032">
    <property type="term" value="P:endosome organization"/>
    <property type="evidence" value="ECO:0007669"/>
    <property type="project" value="TreeGrafter"/>
</dbReference>
<dbReference type="SUPFAM" id="SSF46934">
    <property type="entry name" value="UBA-like"/>
    <property type="match status" value="1"/>
</dbReference>
<dbReference type="InterPro" id="IPR000433">
    <property type="entry name" value="Znf_ZZ"/>
</dbReference>
<evidence type="ECO:0000256" key="5">
    <source>
        <dbReference type="ARBA" id="ARBA00022737"/>
    </source>
</evidence>
<dbReference type="PROSITE" id="PS01357">
    <property type="entry name" value="ZF_ZZ_1"/>
    <property type="match status" value="1"/>
</dbReference>
<comment type="caution">
    <text evidence="18">The sequence shown here is derived from an EMBL/GenBank/DDBJ whole genome shotgun (WGS) entry which is preliminary data.</text>
</comment>
<evidence type="ECO:0000256" key="15">
    <source>
        <dbReference type="SAM" id="MobiDB-lite"/>
    </source>
</evidence>
<dbReference type="GO" id="GO:0000423">
    <property type="term" value="P:mitophagy"/>
    <property type="evidence" value="ECO:0007669"/>
    <property type="project" value="TreeGrafter"/>
</dbReference>
<dbReference type="GO" id="GO:0070530">
    <property type="term" value="F:K63-linked polyubiquitin modification-dependent protein binding"/>
    <property type="evidence" value="ECO:0007669"/>
    <property type="project" value="TreeGrafter"/>
</dbReference>
<dbReference type="OrthoDB" id="6382171at2759"/>
<evidence type="ECO:0000259" key="16">
    <source>
        <dbReference type="PROSITE" id="PS50135"/>
    </source>
</evidence>
<evidence type="ECO:0000256" key="10">
    <source>
        <dbReference type="ARBA" id="ARBA00054138"/>
    </source>
</evidence>
<feature type="domain" description="ZZ-type" evidence="16">
    <location>
        <begin position="118"/>
        <end position="168"/>
    </location>
</feature>
<evidence type="ECO:0000256" key="3">
    <source>
        <dbReference type="ARBA" id="ARBA00022490"/>
    </source>
</evidence>
<dbReference type="SMART" id="SM00666">
    <property type="entry name" value="PB1"/>
    <property type="match status" value="1"/>
</dbReference>
<dbReference type="Gene3D" id="3.10.20.90">
    <property type="entry name" value="Phosphatidylinositol 3-kinase Catalytic Subunit, Chain A, domain 1"/>
    <property type="match status" value="1"/>
</dbReference>
<keyword evidence="9" id="KW-0539">Nucleus</keyword>
<dbReference type="Pfam" id="PF00569">
    <property type="entry name" value="ZZ"/>
    <property type="match status" value="1"/>
</dbReference>
<dbReference type="Pfam" id="PF16577">
    <property type="entry name" value="UBA_5"/>
    <property type="match status" value="1"/>
</dbReference>
<sequence>MANTLPFKCYLLTNNEQDKEIRRFTLESDVVGNFTYLREKVRSVYPQLLRENFSISYIDEEGDKVTVSSDDELVAALMFAKREGDEPFRLIVQLTGGVKPEGVSAPIGSPGNCEGEIHWGVTCDGCQGAVKGFRYKCFQCPDFDLCGKCETAGQHPGHTLIRVSGAMPVSFQAMRNLLNGGTEVPHWRRKHHGRFHHQQGHHGWNACSPSGANAEVNPPTAGCNKGANKPEAKPHCPYKFYMDQAKETASTFQANHPEYLAGLGSTIASVIEGLGLGLGAVSGGSCPRTTSQKPETKKENIGKEEAKPEAKNNKTEAKKEVIIPVTVERDELPASASIVNPYAQLVDALAVARAVEMSNLAAGAAAAAQEKANAETSAPKVNFQFGMTSQTGMTAQAPPQAVAEAVAEAVAQAPTQAAVADAVAKAVAEAASALQTASAQAMAEATTVAETDPFIPKQNEEMAASVKPRSPRGDSGDWTIVDHGTENPSSVTVTSVEPAPQSEGVRPKNLPQKPVEENVSSHPDPFICAALETMLAMGFTNEGGWLAQLLEVKGGDIGKTLDVLQSQFQRRQQF</sequence>
<organism evidence="18 19">
    <name type="scientific">Daphnia magna</name>
    <dbReference type="NCBI Taxonomy" id="35525"/>
    <lineage>
        <taxon>Eukaryota</taxon>
        <taxon>Metazoa</taxon>
        <taxon>Ecdysozoa</taxon>
        <taxon>Arthropoda</taxon>
        <taxon>Crustacea</taxon>
        <taxon>Branchiopoda</taxon>
        <taxon>Diplostraca</taxon>
        <taxon>Cladocera</taxon>
        <taxon>Anomopoda</taxon>
        <taxon>Daphniidae</taxon>
        <taxon>Daphnia</taxon>
    </lineage>
</organism>
<evidence type="ECO:0000256" key="4">
    <source>
        <dbReference type="ARBA" id="ARBA00022723"/>
    </source>
</evidence>
<dbReference type="PANTHER" id="PTHR15090:SF0">
    <property type="entry name" value="SEQUESTOSOME-1"/>
    <property type="match status" value="1"/>
</dbReference>
<accession>A0A164ZZ03</accession>
<evidence type="ECO:0000313" key="19">
    <source>
        <dbReference type="Proteomes" id="UP000076858"/>
    </source>
</evidence>
<comment type="subcellular location">
    <subcellularLocation>
        <location evidence="2">Cytoplasm</location>
    </subcellularLocation>
    <subcellularLocation>
        <location evidence="1">Nucleus</location>
    </subcellularLocation>
</comment>
<evidence type="ECO:0000259" key="17">
    <source>
        <dbReference type="PROSITE" id="PS51745"/>
    </source>
</evidence>
<dbReference type="PANTHER" id="PTHR15090">
    <property type="entry name" value="SEQUESTOSOME 1-RELATED"/>
    <property type="match status" value="1"/>
</dbReference>
<dbReference type="InterPro" id="IPR043145">
    <property type="entry name" value="Znf_ZZ_sf"/>
</dbReference>
<dbReference type="InterPro" id="IPR000270">
    <property type="entry name" value="PB1_dom"/>
</dbReference>
<feature type="compositionally biased region" description="Polar residues" evidence="15">
    <location>
        <begin position="486"/>
        <end position="495"/>
    </location>
</feature>
<dbReference type="InterPro" id="IPR053793">
    <property type="entry name" value="PB1-like"/>
</dbReference>
<dbReference type="FunFam" id="1.10.8.10:FF:000034">
    <property type="entry name" value="Sequestosome 1"/>
    <property type="match status" value="1"/>
</dbReference>
<evidence type="ECO:0000256" key="13">
    <source>
        <dbReference type="ARBA" id="ARBA00081379"/>
    </source>
</evidence>
<comment type="function">
    <text evidence="10">Required for selective autophagy activation by ubiquitinated proteins. Implicated in sigma rhabdovirus multiplication and necessary for male fertility. Involved in activating transcription of Drs.</text>
</comment>
<keyword evidence="7" id="KW-0862">Zinc</keyword>
<dbReference type="Gene3D" id="1.10.8.10">
    <property type="entry name" value="DNA helicase RuvA subunit, C-terminal domain"/>
    <property type="match status" value="1"/>
</dbReference>
<keyword evidence="8" id="KW-0804">Transcription</keyword>
<dbReference type="GO" id="GO:0005080">
    <property type="term" value="F:protein kinase C binding"/>
    <property type="evidence" value="ECO:0007669"/>
    <property type="project" value="TreeGrafter"/>
</dbReference>
<evidence type="ECO:0000256" key="11">
    <source>
        <dbReference type="ARBA" id="ARBA00062450"/>
    </source>
</evidence>
<dbReference type="GO" id="GO:0035973">
    <property type="term" value="P:aggrephagy"/>
    <property type="evidence" value="ECO:0007669"/>
    <property type="project" value="TreeGrafter"/>
</dbReference>
<keyword evidence="4" id="KW-0479">Metal-binding</keyword>
<dbReference type="STRING" id="35525.A0A164ZZ03"/>
<keyword evidence="5" id="KW-0677">Repeat</keyword>
<evidence type="ECO:0000256" key="9">
    <source>
        <dbReference type="ARBA" id="ARBA00023242"/>
    </source>
</evidence>
<dbReference type="EMBL" id="LRGB01000687">
    <property type="protein sequence ID" value="KZS16971.1"/>
    <property type="molecule type" value="Genomic_DNA"/>
</dbReference>
<dbReference type="GO" id="GO:0016235">
    <property type="term" value="C:aggresome"/>
    <property type="evidence" value="ECO:0007669"/>
    <property type="project" value="TreeGrafter"/>
</dbReference>
<dbReference type="GO" id="GO:0005634">
    <property type="term" value="C:nucleus"/>
    <property type="evidence" value="ECO:0007669"/>
    <property type="project" value="UniProtKB-SubCell"/>
</dbReference>
<dbReference type="Gene3D" id="3.30.60.90">
    <property type="match status" value="1"/>
</dbReference>
<dbReference type="AlphaFoldDB" id="A0A164ZZ03"/>
<comment type="subunit">
    <text evidence="11">Interacts with aPKC and Traf6.</text>
</comment>
<dbReference type="InterPro" id="IPR052260">
    <property type="entry name" value="Autophagy_Rcpt_SigReg"/>
</dbReference>
<dbReference type="CDD" id="cd02340">
    <property type="entry name" value="ZZ_NBR1_like"/>
    <property type="match status" value="1"/>
</dbReference>
<dbReference type="InterPro" id="IPR009060">
    <property type="entry name" value="UBA-like_sf"/>
</dbReference>
<dbReference type="CDD" id="cd14320">
    <property type="entry name" value="UBA_SQSTM"/>
    <property type="match status" value="1"/>
</dbReference>